<dbReference type="Proteomes" id="UP000245626">
    <property type="component" value="Unassembled WGS sequence"/>
</dbReference>
<sequence length="113" mass="12716">MILFLHFFPSSSLAWIATGTRVGGNDGRSPRRVGSEPGWVRSSASAVQVGDSFFFFFSNFITLFFVLPHFLPYLPQNILLQPGRGMKGTRRARETIAQMCACRFLFSFMKKVG</sequence>
<accession>A0ACD0NV89</accession>
<protein>
    <submittedName>
        <fullName evidence="1">Uncharacterized protein</fullName>
    </submittedName>
</protein>
<dbReference type="EMBL" id="KZ820008">
    <property type="protein sequence ID" value="PWN49773.1"/>
    <property type="molecule type" value="Genomic_DNA"/>
</dbReference>
<reference evidence="1 2" key="1">
    <citation type="journal article" date="2018" name="Mol. Biol. Evol.">
        <title>Broad Genomic Sampling Reveals a Smut Pathogenic Ancestry of the Fungal Clade Ustilaginomycotina.</title>
        <authorList>
            <person name="Kijpornyongpan T."/>
            <person name="Mondo S.J."/>
            <person name="Barry K."/>
            <person name="Sandor L."/>
            <person name="Lee J."/>
            <person name="Lipzen A."/>
            <person name="Pangilinan J."/>
            <person name="LaButti K."/>
            <person name="Hainaut M."/>
            <person name="Henrissat B."/>
            <person name="Grigoriev I.V."/>
            <person name="Spatafora J.W."/>
            <person name="Aime M.C."/>
        </authorList>
    </citation>
    <scope>NUCLEOTIDE SEQUENCE [LARGE SCALE GENOMIC DNA]</scope>
    <source>
        <strain evidence="1 2">SA 807</strain>
    </source>
</reference>
<proteinExistence type="predicted"/>
<keyword evidence="2" id="KW-1185">Reference proteome</keyword>
<gene>
    <name evidence="1" type="ORF">IE53DRAFT_128648</name>
</gene>
<evidence type="ECO:0000313" key="2">
    <source>
        <dbReference type="Proteomes" id="UP000245626"/>
    </source>
</evidence>
<organism evidence="1 2">
    <name type="scientific">Violaceomyces palustris</name>
    <dbReference type="NCBI Taxonomy" id="1673888"/>
    <lineage>
        <taxon>Eukaryota</taxon>
        <taxon>Fungi</taxon>
        <taxon>Dikarya</taxon>
        <taxon>Basidiomycota</taxon>
        <taxon>Ustilaginomycotina</taxon>
        <taxon>Ustilaginomycetes</taxon>
        <taxon>Violaceomycetales</taxon>
        <taxon>Violaceomycetaceae</taxon>
        <taxon>Violaceomyces</taxon>
    </lineage>
</organism>
<evidence type="ECO:0000313" key="1">
    <source>
        <dbReference type="EMBL" id="PWN49773.1"/>
    </source>
</evidence>
<name>A0ACD0NV89_9BASI</name>